<dbReference type="AlphaFoldDB" id="A0A1F7XXU3"/>
<name>A0A1F7XXU3_9BACT</name>
<dbReference type="EMBL" id="MGGD01000052">
    <property type="protein sequence ID" value="OGM19874.1"/>
    <property type="molecule type" value="Genomic_DNA"/>
</dbReference>
<evidence type="ECO:0000313" key="2">
    <source>
        <dbReference type="Proteomes" id="UP000176741"/>
    </source>
</evidence>
<sequence>MFDQDPSLRRTDATVEYQMSLDKKLSGLYPLVDNGDSDILSLFESGELRFVSFRVKGSVIGTRSRILTKALEKAASQEDGVTYSEHGSEHGVFQESLRRLDSYIKKGSVNEYFQTNIRKFKGVTKTYEYPIERYIIESPHFQRTTARPNPQLYAKKLRGDEKDITKALRDISIQRGIPYAILAALYKGKNDKEIINIFSDKQYRERLMYKFGKNVRFVHPTHQEDVVMLRQLSSRLRVVTKTGVYPSYSADDYNTALQILVINGWLTEEDLKKNRFYKFEQTTENPYIRGVFYGMTQFAQKYADENYLDPARSEYIFGKYENIASSRLLTAFMVFD</sequence>
<comment type="caution">
    <text evidence="1">The sequence shown here is derived from an EMBL/GenBank/DDBJ whole genome shotgun (WGS) entry which is preliminary data.</text>
</comment>
<reference evidence="1 2" key="1">
    <citation type="journal article" date="2016" name="Nat. Commun.">
        <title>Thousands of microbial genomes shed light on interconnected biogeochemical processes in an aquifer system.</title>
        <authorList>
            <person name="Anantharaman K."/>
            <person name="Brown C.T."/>
            <person name="Hug L.A."/>
            <person name="Sharon I."/>
            <person name="Castelle C.J."/>
            <person name="Probst A.J."/>
            <person name="Thomas B.C."/>
            <person name="Singh A."/>
            <person name="Wilkins M.J."/>
            <person name="Karaoz U."/>
            <person name="Brodie E.L."/>
            <person name="Williams K.H."/>
            <person name="Hubbard S.S."/>
            <person name="Banfield J.F."/>
        </authorList>
    </citation>
    <scope>NUCLEOTIDE SEQUENCE [LARGE SCALE GENOMIC DNA]</scope>
</reference>
<gene>
    <name evidence="1" type="ORF">A2771_02020</name>
</gene>
<accession>A0A1F7XXU3</accession>
<organism evidence="1 2">
    <name type="scientific">Candidatus Woesebacteria bacterium RIFCSPHIGHO2_01_FULL_38_26b</name>
    <dbReference type="NCBI Taxonomy" id="1802491"/>
    <lineage>
        <taxon>Bacteria</taxon>
        <taxon>Candidatus Woeseibacteriota</taxon>
    </lineage>
</organism>
<protein>
    <submittedName>
        <fullName evidence="1">Uncharacterized protein</fullName>
    </submittedName>
</protein>
<evidence type="ECO:0000313" key="1">
    <source>
        <dbReference type="EMBL" id="OGM19874.1"/>
    </source>
</evidence>
<proteinExistence type="predicted"/>
<dbReference type="Proteomes" id="UP000176741">
    <property type="component" value="Unassembled WGS sequence"/>
</dbReference>